<dbReference type="STRING" id="765440.A0A0C3FTN4"/>
<feature type="region of interest" description="Disordered" evidence="1">
    <location>
        <begin position="211"/>
        <end position="255"/>
    </location>
</feature>
<accession>A0A0C3FTN4</accession>
<proteinExistence type="predicted"/>
<dbReference type="InParanoid" id="A0A0C3FTN4"/>
<dbReference type="Gene3D" id="1.10.510.10">
    <property type="entry name" value="Transferase(Phosphotransferase) domain 1"/>
    <property type="match status" value="1"/>
</dbReference>
<dbReference type="InterPro" id="IPR011009">
    <property type="entry name" value="Kinase-like_dom_sf"/>
</dbReference>
<name>A0A0C3FTN4_PILCF</name>
<dbReference type="InterPro" id="IPR000719">
    <property type="entry name" value="Prot_kinase_dom"/>
</dbReference>
<dbReference type="GO" id="GO:0007166">
    <property type="term" value="P:cell surface receptor signaling pathway"/>
    <property type="evidence" value="ECO:0007669"/>
    <property type="project" value="InterPro"/>
</dbReference>
<dbReference type="InterPro" id="IPR001245">
    <property type="entry name" value="Ser-Thr/Tyr_kinase_cat_dom"/>
</dbReference>
<dbReference type="PANTHER" id="PTHR44329:SF214">
    <property type="entry name" value="PROTEIN KINASE DOMAIN-CONTAINING PROTEIN"/>
    <property type="match status" value="1"/>
</dbReference>
<dbReference type="PANTHER" id="PTHR44329">
    <property type="entry name" value="SERINE/THREONINE-PROTEIN KINASE TNNI3K-RELATED"/>
    <property type="match status" value="1"/>
</dbReference>
<dbReference type="GO" id="GO:0004674">
    <property type="term" value="F:protein serine/threonine kinase activity"/>
    <property type="evidence" value="ECO:0007669"/>
    <property type="project" value="TreeGrafter"/>
</dbReference>
<dbReference type="Pfam" id="PF07714">
    <property type="entry name" value="PK_Tyr_Ser-Thr"/>
    <property type="match status" value="1"/>
</dbReference>
<dbReference type="Gene3D" id="1.20.930.20">
    <property type="entry name" value="Adaptor protein Cbl, N-terminal domain"/>
    <property type="match status" value="1"/>
</dbReference>
<evidence type="ECO:0000259" key="2">
    <source>
        <dbReference type="PROSITE" id="PS50011"/>
    </source>
</evidence>
<reference evidence="4" key="2">
    <citation type="submission" date="2015-01" db="EMBL/GenBank/DDBJ databases">
        <title>Evolutionary Origins and Diversification of the Mycorrhizal Mutualists.</title>
        <authorList>
            <consortium name="DOE Joint Genome Institute"/>
            <consortium name="Mycorrhizal Genomics Consortium"/>
            <person name="Kohler A."/>
            <person name="Kuo A."/>
            <person name="Nagy L.G."/>
            <person name="Floudas D."/>
            <person name="Copeland A."/>
            <person name="Barry K.W."/>
            <person name="Cichocki N."/>
            <person name="Veneault-Fourrey C."/>
            <person name="LaButti K."/>
            <person name="Lindquist E.A."/>
            <person name="Lipzen A."/>
            <person name="Lundell T."/>
            <person name="Morin E."/>
            <person name="Murat C."/>
            <person name="Riley R."/>
            <person name="Ohm R."/>
            <person name="Sun H."/>
            <person name="Tunlid A."/>
            <person name="Henrissat B."/>
            <person name="Grigoriev I.V."/>
            <person name="Hibbett D.S."/>
            <person name="Martin F."/>
        </authorList>
    </citation>
    <scope>NUCLEOTIDE SEQUENCE [LARGE SCALE GENOMIC DNA]</scope>
    <source>
        <strain evidence="4">F 1598</strain>
    </source>
</reference>
<dbReference type="OrthoDB" id="5966500at2759"/>
<dbReference type="InterPro" id="IPR059179">
    <property type="entry name" value="MLKL-like_MCAfunc"/>
</dbReference>
<dbReference type="PROSITE" id="PS50011">
    <property type="entry name" value="PROTEIN_KINASE_DOM"/>
    <property type="match status" value="1"/>
</dbReference>
<feature type="domain" description="Protein kinase" evidence="2">
    <location>
        <begin position="288"/>
        <end position="552"/>
    </location>
</feature>
<evidence type="ECO:0000313" key="4">
    <source>
        <dbReference type="Proteomes" id="UP000054166"/>
    </source>
</evidence>
<organism evidence="3 4">
    <name type="scientific">Piloderma croceum (strain F 1598)</name>
    <dbReference type="NCBI Taxonomy" id="765440"/>
    <lineage>
        <taxon>Eukaryota</taxon>
        <taxon>Fungi</taxon>
        <taxon>Dikarya</taxon>
        <taxon>Basidiomycota</taxon>
        <taxon>Agaricomycotina</taxon>
        <taxon>Agaricomycetes</taxon>
        <taxon>Agaricomycetidae</taxon>
        <taxon>Atheliales</taxon>
        <taxon>Atheliaceae</taxon>
        <taxon>Piloderma</taxon>
    </lineage>
</organism>
<feature type="compositionally biased region" description="Low complexity" evidence="1">
    <location>
        <begin position="222"/>
        <end position="247"/>
    </location>
</feature>
<dbReference type="CDD" id="cd21037">
    <property type="entry name" value="MLKL_NTD"/>
    <property type="match status" value="1"/>
</dbReference>
<protein>
    <recommendedName>
        <fullName evidence="2">Protein kinase domain-containing protein</fullName>
    </recommendedName>
</protein>
<dbReference type="HOGENOM" id="CLU_000288_7_38_1"/>
<dbReference type="InterPro" id="IPR036537">
    <property type="entry name" value="Adaptor_Cbl_N_dom_sf"/>
</dbReference>
<dbReference type="AlphaFoldDB" id="A0A0C3FTN4"/>
<reference evidence="3 4" key="1">
    <citation type="submission" date="2014-04" db="EMBL/GenBank/DDBJ databases">
        <authorList>
            <consortium name="DOE Joint Genome Institute"/>
            <person name="Kuo A."/>
            <person name="Tarkka M."/>
            <person name="Buscot F."/>
            <person name="Kohler A."/>
            <person name="Nagy L.G."/>
            <person name="Floudas D."/>
            <person name="Copeland A."/>
            <person name="Barry K.W."/>
            <person name="Cichocki N."/>
            <person name="Veneault-Fourrey C."/>
            <person name="LaButti K."/>
            <person name="Lindquist E.A."/>
            <person name="Lipzen A."/>
            <person name="Lundell T."/>
            <person name="Morin E."/>
            <person name="Murat C."/>
            <person name="Sun H."/>
            <person name="Tunlid A."/>
            <person name="Henrissat B."/>
            <person name="Grigoriev I.V."/>
            <person name="Hibbett D.S."/>
            <person name="Martin F."/>
            <person name="Nordberg H.P."/>
            <person name="Cantor M.N."/>
            <person name="Hua S.X."/>
        </authorList>
    </citation>
    <scope>NUCLEOTIDE SEQUENCE [LARGE SCALE GENOMIC DNA]</scope>
    <source>
        <strain evidence="3 4">F 1598</strain>
    </source>
</reference>
<sequence>MATYSFLQGATGVMQIAGNFSGVPYAGAVATIVAGIVETTRQIQVHRRTSNRLGAKANMLMSTLQDHSHRLVGTELQEAVDQITTVLEKVHKRTRKYSRYNRVRCFMKMSEIEKGLEQCESELDTSLNIFNINANIAIQQTQAETQSILRADRAATEDLLLQILTNQEDLRRVVRYQAAGEHVAEHLMEAGQRELRNIRDHAQHQELMIADRRTSSSPPPASLSGPTSFSPPASSSPSISSSFNSPSTQPPVPQEGERYLQYQRGLFELHRAAGIPPTVKRLNGEVTKLGDIAVTGGTYSDVWVGEWLGAEKVALKALRNIKATDVKAQKRFEHEILVWDKLRHDHVLSFYGIVTDLGQIHMVSPWQEHGNVLEYVMKNPDVNRIHLLCGASQGIEYLHSRNIVHGNLKCANILVASDGEARICDFGMSSVMEEVTERAASATLTAAGSARWLAPELIEGSIASPTFPADTYSFAMAMLELLTGRHPFANLKRDASVIHNIVVLKLMPTRPEASEVKRWLSDELWELMRRCWSSDAPARPPMSIVARDMKKIEEGLPTTEDDSMDTS</sequence>
<keyword evidence="4" id="KW-1185">Reference proteome</keyword>
<evidence type="ECO:0000256" key="1">
    <source>
        <dbReference type="SAM" id="MobiDB-lite"/>
    </source>
</evidence>
<dbReference type="Proteomes" id="UP000054166">
    <property type="component" value="Unassembled WGS sequence"/>
</dbReference>
<gene>
    <name evidence="3" type="ORF">PILCRDRAFT_86034</name>
</gene>
<dbReference type="GO" id="GO:0005524">
    <property type="term" value="F:ATP binding"/>
    <property type="evidence" value="ECO:0007669"/>
    <property type="project" value="InterPro"/>
</dbReference>
<dbReference type="InterPro" id="IPR051681">
    <property type="entry name" value="Ser/Thr_Kinases-Pseudokinases"/>
</dbReference>
<dbReference type="SUPFAM" id="SSF56112">
    <property type="entry name" value="Protein kinase-like (PK-like)"/>
    <property type="match status" value="1"/>
</dbReference>
<evidence type="ECO:0000313" key="3">
    <source>
        <dbReference type="EMBL" id="KIM87680.1"/>
    </source>
</evidence>
<dbReference type="EMBL" id="KN832979">
    <property type="protein sequence ID" value="KIM87680.1"/>
    <property type="molecule type" value="Genomic_DNA"/>
</dbReference>